<dbReference type="EMBL" id="JBFMKM010000012">
    <property type="protein sequence ID" value="KAL1302134.1"/>
    <property type="molecule type" value="Genomic_DNA"/>
</dbReference>
<protein>
    <recommendedName>
        <fullName evidence="6">Pentatricopeptide repeat protein</fullName>
    </recommendedName>
</protein>
<proteinExistence type="predicted"/>
<dbReference type="Pfam" id="PF13041">
    <property type="entry name" value="PPR_2"/>
    <property type="match status" value="1"/>
</dbReference>
<dbReference type="PANTHER" id="PTHR47942">
    <property type="entry name" value="TETRATRICOPEPTIDE REPEAT (TPR)-LIKE SUPERFAMILY PROTEIN-RELATED"/>
    <property type="match status" value="1"/>
</dbReference>
<reference evidence="4 5" key="1">
    <citation type="submission" date="2024-07" db="EMBL/GenBank/DDBJ databases">
        <title>Draft sequence of the Neodothiora populina.</title>
        <authorList>
            <person name="Drown D.D."/>
            <person name="Schuette U.S."/>
            <person name="Buechlein A.B."/>
            <person name="Rusch D.R."/>
            <person name="Winton L.W."/>
            <person name="Adams G.A."/>
        </authorList>
    </citation>
    <scope>NUCLEOTIDE SEQUENCE [LARGE SCALE GENOMIC DNA]</scope>
    <source>
        <strain evidence="4 5">CPC 39397</strain>
    </source>
</reference>
<keyword evidence="1" id="KW-0677">Repeat</keyword>
<dbReference type="RefSeq" id="XP_069198410.1">
    <property type="nucleotide sequence ID" value="XM_069341903.1"/>
</dbReference>
<evidence type="ECO:0008006" key="6">
    <source>
        <dbReference type="Google" id="ProtNLM"/>
    </source>
</evidence>
<dbReference type="GeneID" id="95976270"/>
<sequence length="960" mass="107892">MPSCRIPKVRLVAEAELPILPFLAPRVFQPWPFARQKPSRRHLAVSARRPSPAAAPSQSDTEHQLYEAPIHDAQESRSKHRRGSRAGSNPSLPRTKRELYSQRDSHVSRSSSSRSRLAQDWYEHAFTDLNTSLVDHHGEDYQKRQDSKAARQGKDRESSVSREQDGPSTSTRTDFGFLAPKESDQPINRQPQSSPHDAETKRSRNDRRAEVMARMRRYALTNALSSKNPIPPKYVQVGRPVRLRKESGSQDHAYEFGYRIHEPFLKWNLEFARLNNSALGKSTFRHPSSSASRAKDAEYVRCILEWEPDGPDVEQIEVRFGLSWYNVCLHALFYLMRNSPHLVPAFLLRTHRQPHLPAAWLNDCFQFMATHYATSKHAPSQSAVDELVQVMCAVMDRPGPQPMILNGSVIRLLLPYCSSEQILSIFQTIVRHRVQVHYNTLLHLASYLARQDSLEQALDALLLAANAGADLNSPAFESTCTTILRRASVQPDGLRLSLRIIQNLADLGVKLNVQHCNVVMLNAVESGDLKSAFNVFHSLVDSGLQGDKYTHAILLKGCKQSIQDSETLNAIIRQAIADINIMENPVVAIEVLHCLYLHHFDRSPDTAFATVAEAFTQLFDPTPLSRIRILPSSDRNPPSTGLLQPPVQALGIMISAYLRDHSAHRLGAAATLYKQHALYKHIRYLAERGVEPWVQFTQADFLSNAFLVAFTAHPSGLSYAAEVVQDMQTSLPSLRDNNDSHDTSNSDSTERLTKRQPPTIQSWSILLHGFAKHKKIDLAEQTLNMMRAEGMSPNQVTWNSLVGGYVGIRDHDGALDAFKRMRDEGFRGSDVTWTALRKVDVDAGLLLEDDLVADYQRQLQQQQQQQQQQQRFHERKHLSATKTDLLLDSASDRTSATANEDTGPKSHHIASSPSSSSSSTTNLPEKDDLNACDAKLEPATQDLDEDEDEDAGFWDTTTDR</sequence>
<dbReference type="Proteomes" id="UP001562354">
    <property type="component" value="Unassembled WGS sequence"/>
</dbReference>
<feature type="compositionally biased region" description="Acidic residues" evidence="3">
    <location>
        <begin position="942"/>
        <end position="952"/>
    </location>
</feature>
<feature type="repeat" description="PPR" evidence="2">
    <location>
        <begin position="794"/>
        <end position="828"/>
    </location>
</feature>
<evidence type="ECO:0000256" key="3">
    <source>
        <dbReference type="SAM" id="MobiDB-lite"/>
    </source>
</evidence>
<organism evidence="4 5">
    <name type="scientific">Neodothiora populina</name>
    <dbReference type="NCBI Taxonomy" id="2781224"/>
    <lineage>
        <taxon>Eukaryota</taxon>
        <taxon>Fungi</taxon>
        <taxon>Dikarya</taxon>
        <taxon>Ascomycota</taxon>
        <taxon>Pezizomycotina</taxon>
        <taxon>Dothideomycetes</taxon>
        <taxon>Dothideomycetidae</taxon>
        <taxon>Dothideales</taxon>
        <taxon>Dothioraceae</taxon>
        <taxon>Neodothiora</taxon>
    </lineage>
</organism>
<name>A0ABR3P7Y4_9PEZI</name>
<dbReference type="InterPro" id="IPR002885">
    <property type="entry name" value="PPR_rpt"/>
</dbReference>
<feature type="compositionally biased region" description="Basic and acidic residues" evidence="3">
    <location>
        <begin position="95"/>
        <end position="107"/>
    </location>
</feature>
<dbReference type="Gene3D" id="1.25.40.10">
    <property type="entry name" value="Tetratricopeptide repeat domain"/>
    <property type="match status" value="2"/>
</dbReference>
<feature type="region of interest" description="Disordered" evidence="3">
    <location>
        <begin position="731"/>
        <end position="756"/>
    </location>
</feature>
<evidence type="ECO:0000313" key="5">
    <source>
        <dbReference type="Proteomes" id="UP001562354"/>
    </source>
</evidence>
<feature type="compositionally biased region" description="Basic and acidic residues" evidence="3">
    <location>
        <begin position="736"/>
        <end position="753"/>
    </location>
</feature>
<dbReference type="InterPro" id="IPR051222">
    <property type="entry name" value="PPR/CCM1_RNA-binding"/>
</dbReference>
<dbReference type="InterPro" id="IPR011990">
    <property type="entry name" value="TPR-like_helical_dom_sf"/>
</dbReference>
<feature type="compositionally biased region" description="Basic and acidic residues" evidence="3">
    <location>
        <begin position="60"/>
        <end position="77"/>
    </location>
</feature>
<feature type="repeat" description="PPR" evidence="2">
    <location>
        <begin position="759"/>
        <end position="793"/>
    </location>
</feature>
<feature type="compositionally biased region" description="Low complexity" evidence="3">
    <location>
        <begin position="46"/>
        <end position="57"/>
    </location>
</feature>
<feature type="region of interest" description="Disordered" evidence="3">
    <location>
        <begin position="138"/>
        <end position="208"/>
    </location>
</feature>
<gene>
    <name evidence="4" type="ORF">AAFC00_002568</name>
</gene>
<feature type="compositionally biased region" description="Basic and acidic residues" evidence="3">
    <location>
        <begin position="138"/>
        <end position="165"/>
    </location>
</feature>
<evidence type="ECO:0000313" key="4">
    <source>
        <dbReference type="EMBL" id="KAL1302134.1"/>
    </source>
</evidence>
<feature type="region of interest" description="Disordered" evidence="3">
    <location>
        <begin position="862"/>
        <end position="960"/>
    </location>
</feature>
<dbReference type="PANTHER" id="PTHR47942:SF63">
    <property type="entry name" value="PENTATRICOPEPTIDE REPEAT-CONTAINING PROTEIN"/>
    <property type="match status" value="1"/>
</dbReference>
<dbReference type="NCBIfam" id="TIGR00756">
    <property type="entry name" value="PPR"/>
    <property type="match status" value="2"/>
</dbReference>
<evidence type="ECO:0000256" key="1">
    <source>
        <dbReference type="ARBA" id="ARBA00022737"/>
    </source>
</evidence>
<keyword evidence="5" id="KW-1185">Reference proteome</keyword>
<accession>A0ABR3P7Y4</accession>
<feature type="region of interest" description="Disordered" evidence="3">
    <location>
        <begin position="36"/>
        <end position="116"/>
    </location>
</feature>
<comment type="caution">
    <text evidence="4">The sequence shown here is derived from an EMBL/GenBank/DDBJ whole genome shotgun (WGS) entry which is preliminary data.</text>
</comment>
<feature type="compositionally biased region" description="Basic and acidic residues" evidence="3">
    <location>
        <begin position="196"/>
        <end position="208"/>
    </location>
</feature>
<feature type="compositionally biased region" description="Polar residues" evidence="3">
    <location>
        <begin position="185"/>
        <end position="195"/>
    </location>
</feature>
<dbReference type="PROSITE" id="PS51375">
    <property type="entry name" value="PPR"/>
    <property type="match status" value="2"/>
</dbReference>
<evidence type="ECO:0000256" key="2">
    <source>
        <dbReference type="PROSITE-ProRule" id="PRU00708"/>
    </source>
</evidence>